<reference evidence="2" key="2">
    <citation type="journal article" date="2008" name="Nucleic Acids Res.">
        <title>The rice annotation project database (RAP-DB): 2008 update.</title>
        <authorList>
            <consortium name="The rice annotation project (RAP)"/>
        </authorList>
    </citation>
    <scope>GENOME REANNOTATION</scope>
    <source>
        <strain evidence="2">cv. Nipponbare</strain>
    </source>
</reference>
<dbReference type="Proteomes" id="UP000000763">
    <property type="component" value="Chromosome 6"/>
</dbReference>
<sequence length="142" mass="16345">MDNPRAEHKVERFLSMFYTRTRFQVGDGGQSLSSGDPTDSNRVHSNMGCFQMNITNPMGCLMLPADEHPEISLNPDEEDTVWWELETHGHFTVSLAYQMFFMASLSRIRNLRPMCPKSPVKGIGKRLKHFRLLQLLSLSTLW</sequence>
<name>Q5Z4Y9_ORYSJ</name>
<dbReference type="EMBL" id="AP005852">
    <property type="protein sequence ID" value="BAD62205.1"/>
    <property type="molecule type" value="Genomic_DNA"/>
</dbReference>
<proteinExistence type="predicted"/>
<evidence type="ECO:0000313" key="1">
    <source>
        <dbReference type="EMBL" id="BAD62205.1"/>
    </source>
</evidence>
<organism evidence="1 2">
    <name type="scientific">Oryza sativa subsp. japonica</name>
    <name type="common">Rice</name>
    <dbReference type="NCBI Taxonomy" id="39947"/>
    <lineage>
        <taxon>Eukaryota</taxon>
        <taxon>Viridiplantae</taxon>
        <taxon>Streptophyta</taxon>
        <taxon>Embryophyta</taxon>
        <taxon>Tracheophyta</taxon>
        <taxon>Spermatophyta</taxon>
        <taxon>Magnoliopsida</taxon>
        <taxon>Liliopsida</taxon>
        <taxon>Poales</taxon>
        <taxon>Poaceae</taxon>
        <taxon>BOP clade</taxon>
        <taxon>Oryzoideae</taxon>
        <taxon>Oryzeae</taxon>
        <taxon>Oryzinae</taxon>
        <taxon>Oryza</taxon>
        <taxon>Oryza sativa</taxon>
    </lineage>
</organism>
<accession>Q5Z4Y9</accession>
<reference evidence="2" key="1">
    <citation type="journal article" date="2005" name="Nature">
        <title>The map-based sequence of the rice genome.</title>
        <authorList>
            <consortium name="International rice genome sequencing project (IRGSP)"/>
            <person name="Matsumoto T."/>
            <person name="Wu J."/>
            <person name="Kanamori H."/>
            <person name="Katayose Y."/>
            <person name="Fujisawa M."/>
            <person name="Namiki N."/>
            <person name="Mizuno H."/>
            <person name="Yamamoto K."/>
            <person name="Antonio B.A."/>
            <person name="Baba T."/>
            <person name="Sakata K."/>
            <person name="Nagamura Y."/>
            <person name="Aoki H."/>
            <person name="Arikawa K."/>
            <person name="Arita K."/>
            <person name="Bito T."/>
            <person name="Chiden Y."/>
            <person name="Fujitsuka N."/>
            <person name="Fukunaka R."/>
            <person name="Hamada M."/>
            <person name="Harada C."/>
            <person name="Hayashi A."/>
            <person name="Hijishita S."/>
            <person name="Honda M."/>
            <person name="Hosokawa S."/>
            <person name="Ichikawa Y."/>
            <person name="Idonuma A."/>
            <person name="Iijima M."/>
            <person name="Ikeda M."/>
            <person name="Ikeno M."/>
            <person name="Ito K."/>
            <person name="Ito S."/>
            <person name="Ito T."/>
            <person name="Ito Y."/>
            <person name="Ito Y."/>
            <person name="Iwabuchi A."/>
            <person name="Kamiya K."/>
            <person name="Karasawa W."/>
            <person name="Kurita K."/>
            <person name="Katagiri S."/>
            <person name="Kikuta A."/>
            <person name="Kobayashi H."/>
            <person name="Kobayashi N."/>
            <person name="Machita K."/>
            <person name="Maehara T."/>
            <person name="Masukawa M."/>
            <person name="Mizubayashi T."/>
            <person name="Mukai Y."/>
            <person name="Nagasaki H."/>
            <person name="Nagata Y."/>
            <person name="Naito S."/>
            <person name="Nakashima M."/>
            <person name="Nakama Y."/>
            <person name="Nakamichi Y."/>
            <person name="Nakamura M."/>
            <person name="Meguro A."/>
            <person name="Negishi M."/>
            <person name="Ohta I."/>
            <person name="Ohta T."/>
            <person name="Okamoto M."/>
            <person name="Ono N."/>
            <person name="Saji S."/>
            <person name="Sakaguchi M."/>
            <person name="Sakai K."/>
            <person name="Shibata M."/>
            <person name="Shimokawa T."/>
            <person name="Song J."/>
            <person name="Takazaki Y."/>
            <person name="Terasawa K."/>
            <person name="Tsugane M."/>
            <person name="Tsuji K."/>
            <person name="Ueda S."/>
            <person name="Waki K."/>
            <person name="Yamagata H."/>
            <person name="Yamamoto M."/>
            <person name="Yamamoto S."/>
            <person name="Yamane H."/>
            <person name="Yoshiki S."/>
            <person name="Yoshihara R."/>
            <person name="Yukawa K."/>
            <person name="Zhong H."/>
            <person name="Yano M."/>
            <person name="Yuan Q."/>
            <person name="Ouyang S."/>
            <person name="Liu J."/>
            <person name="Jones K.M."/>
            <person name="Gansberger K."/>
            <person name="Moffat K."/>
            <person name="Hill J."/>
            <person name="Bera J."/>
            <person name="Fadrosh D."/>
            <person name="Jin S."/>
            <person name="Johri S."/>
            <person name="Kim M."/>
            <person name="Overton L."/>
            <person name="Reardon M."/>
            <person name="Tsitrin T."/>
            <person name="Vuong H."/>
            <person name="Weaver B."/>
            <person name="Ciecko A."/>
            <person name="Tallon L."/>
            <person name="Jackson J."/>
            <person name="Pai G."/>
            <person name="Aken S.V."/>
            <person name="Utterback T."/>
            <person name="Reidmuller S."/>
            <person name="Feldblyum T."/>
            <person name="Hsiao J."/>
            <person name="Zismann V."/>
            <person name="Iobst S."/>
            <person name="de Vazeille A.R."/>
            <person name="Buell C.R."/>
            <person name="Ying K."/>
            <person name="Li Y."/>
            <person name="Lu T."/>
            <person name="Huang Y."/>
            <person name="Zhao Q."/>
            <person name="Feng Q."/>
            <person name="Zhang L."/>
            <person name="Zhu J."/>
            <person name="Weng Q."/>
            <person name="Mu J."/>
            <person name="Lu Y."/>
            <person name="Fan D."/>
            <person name="Liu Y."/>
            <person name="Guan J."/>
            <person name="Zhang Y."/>
            <person name="Yu S."/>
            <person name="Liu X."/>
            <person name="Zhang Y."/>
            <person name="Hong G."/>
            <person name="Han B."/>
            <person name="Choisne N."/>
            <person name="Demange N."/>
            <person name="Orjeda G."/>
            <person name="Samain S."/>
            <person name="Cattolico L."/>
            <person name="Pelletier E."/>
            <person name="Couloux A."/>
            <person name="Segurens B."/>
            <person name="Wincker P."/>
            <person name="D'Hont A."/>
            <person name="Scarpelli C."/>
            <person name="Weissenbach J."/>
            <person name="Salanoubat M."/>
            <person name="Quetier F."/>
            <person name="Yu Y."/>
            <person name="Kim H.R."/>
            <person name="Rambo T."/>
            <person name="Currie J."/>
            <person name="Collura K."/>
            <person name="Luo M."/>
            <person name="Yang T."/>
            <person name="Ammiraju J.S.S."/>
            <person name="Engler F."/>
            <person name="Soderlund C."/>
            <person name="Wing R.A."/>
            <person name="Palmer L.E."/>
            <person name="de la Bastide M."/>
            <person name="Spiegel L."/>
            <person name="Nascimento L."/>
            <person name="Zutavern T."/>
            <person name="O'Shaughnessy A."/>
            <person name="Dike S."/>
            <person name="Dedhia N."/>
            <person name="Preston R."/>
            <person name="Balija V."/>
            <person name="McCombie W.R."/>
            <person name="Chow T."/>
            <person name="Chen H."/>
            <person name="Chung M."/>
            <person name="Chen C."/>
            <person name="Shaw J."/>
            <person name="Wu H."/>
            <person name="Hsiao K."/>
            <person name="Chao Y."/>
            <person name="Chu M."/>
            <person name="Cheng C."/>
            <person name="Hour A."/>
            <person name="Lee P."/>
            <person name="Lin S."/>
            <person name="Lin Y."/>
            <person name="Liou J."/>
            <person name="Liu S."/>
            <person name="Hsing Y."/>
            <person name="Raghuvanshi S."/>
            <person name="Mohanty A."/>
            <person name="Bharti A.K."/>
            <person name="Gaur A."/>
            <person name="Gupta V."/>
            <person name="Kumar D."/>
            <person name="Ravi V."/>
            <person name="Vij S."/>
            <person name="Kapur A."/>
            <person name="Khurana P."/>
            <person name="Khurana P."/>
            <person name="Khurana J.P."/>
            <person name="Tyagi A.K."/>
            <person name="Gaikwad K."/>
            <person name="Singh A."/>
            <person name="Dalal V."/>
            <person name="Srivastava S."/>
            <person name="Dixit A."/>
            <person name="Pal A.K."/>
            <person name="Ghazi I.A."/>
            <person name="Yadav M."/>
            <person name="Pandit A."/>
            <person name="Bhargava A."/>
            <person name="Sureshbabu K."/>
            <person name="Batra K."/>
            <person name="Sharma T.R."/>
            <person name="Mohapatra T."/>
            <person name="Singh N.K."/>
            <person name="Messing J."/>
            <person name="Nelson A.B."/>
            <person name="Fuks G."/>
            <person name="Kavchok S."/>
            <person name="Keizer G."/>
            <person name="Linton E."/>
            <person name="Llaca V."/>
            <person name="Song R."/>
            <person name="Tanyolac B."/>
            <person name="Young S."/>
            <person name="Ho-Il K."/>
            <person name="Hahn J.H."/>
            <person name="Sangsakoo G."/>
            <person name="Vanavichit A."/>
            <person name="de Mattos Luiz.A.T."/>
            <person name="Zimmer P.D."/>
            <person name="Malone G."/>
            <person name="Dellagostin O."/>
            <person name="de Oliveira A.C."/>
            <person name="Bevan M."/>
            <person name="Bancroft I."/>
            <person name="Minx P."/>
            <person name="Cordum H."/>
            <person name="Wilson R."/>
            <person name="Cheng Z."/>
            <person name="Jin W."/>
            <person name="Jiang J."/>
            <person name="Leong S.A."/>
            <person name="Iwama H."/>
            <person name="Gojobori T."/>
            <person name="Itoh T."/>
            <person name="Niimura Y."/>
            <person name="Fujii Y."/>
            <person name="Habara T."/>
            <person name="Sakai H."/>
            <person name="Sato Y."/>
            <person name="Wilson G."/>
            <person name="Kumar K."/>
            <person name="McCouch S."/>
            <person name="Juretic N."/>
            <person name="Hoen D."/>
            <person name="Wright S."/>
            <person name="Bruskiewich R."/>
            <person name="Bureau T."/>
            <person name="Miyao A."/>
            <person name="Hirochika H."/>
            <person name="Nishikawa T."/>
            <person name="Kadowaki K."/>
            <person name="Sugiura M."/>
            <person name="Burr B."/>
            <person name="Sasaki T."/>
        </authorList>
    </citation>
    <scope>NUCLEOTIDE SEQUENCE [LARGE SCALE GENOMIC DNA]</scope>
    <source>
        <strain evidence="2">cv. Nipponbare</strain>
    </source>
</reference>
<gene>
    <name evidence="1" type="primary">P0414E10.26</name>
</gene>
<dbReference type="AlphaFoldDB" id="Q5Z4Y9"/>
<protein>
    <submittedName>
        <fullName evidence="1">Uncharacterized protein</fullName>
    </submittedName>
</protein>
<evidence type="ECO:0000313" key="2">
    <source>
        <dbReference type="Proteomes" id="UP000000763"/>
    </source>
</evidence>